<gene>
    <name evidence="4" type="ORF">NQ315_014603</name>
</gene>
<dbReference type="AlphaFoldDB" id="A0AAV8VQ45"/>
<dbReference type="EMBL" id="JANEYG010000042">
    <property type="protein sequence ID" value="KAJ8916393.1"/>
    <property type="molecule type" value="Genomic_DNA"/>
</dbReference>
<reference evidence="4 5" key="1">
    <citation type="journal article" date="2023" name="Insect Mol. Biol.">
        <title>Genome sequencing provides insights into the evolution of gene families encoding plant cell wall-degrading enzymes in longhorned beetles.</title>
        <authorList>
            <person name="Shin N.R."/>
            <person name="Okamura Y."/>
            <person name="Kirsch R."/>
            <person name="Pauchet Y."/>
        </authorList>
    </citation>
    <scope>NUCLEOTIDE SEQUENCE [LARGE SCALE GENOMIC DNA]</scope>
    <source>
        <strain evidence="4">EAD_L_NR</strain>
    </source>
</reference>
<name>A0AAV8VQ45_9CUCU</name>
<evidence type="ECO:0000256" key="1">
    <source>
        <dbReference type="ARBA" id="ARBA00001968"/>
    </source>
</evidence>
<evidence type="ECO:0000259" key="3">
    <source>
        <dbReference type="Pfam" id="PF13359"/>
    </source>
</evidence>
<comment type="caution">
    <text evidence="4">The sequence shown here is derived from an EMBL/GenBank/DDBJ whole genome shotgun (WGS) entry which is preliminary data.</text>
</comment>
<keyword evidence="5" id="KW-1185">Reference proteome</keyword>
<proteinExistence type="predicted"/>
<accession>A0AAV8VQ45</accession>
<comment type="cofactor">
    <cofactor evidence="1">
        <name>a divalent metal cation</name>
        <dbReference type="ChEBI" id="CHEBI:60240"/>
    </cofactor>
</comment>
<feature type="domain" description="DDE Tnp4" evidence="3">
    <location>
        <begin position="174"/>
        <end position="331"/>
    </location>
</feature>
<dbReference type="PANTHER" id="PTHR34615">
    <property type="entry name" value="PX DOMAIN-CONTAINING PROTEIN"/>
    <property type="match status" value="1"/>
</dbReference>
<dbReference type="PANTHER" id="PTHR34615:SF1">
    <property type="entry name" value="PX DOMAIN-CONTAINING PROTEIN"/>
    <property type="match status" value="1"/>
</dbReference>
<dbReference type="Pfam" id="PF13359">
    <property type="entry name" value="DDE_Tnp_4"/>
    <property type="match status" value="1"/>
</dbReference>
<dbReference type="GO" id="GO:0046872">
    <property type="term" value="F:metal ion binding"/>
    <property type="evidence" value="ECO:0007669"/>
    <property type="project" value="UniProtKB-KW"/>
</dbReference>
<sequence length="357" mass="40916">MEMEQDLDNIIVAGANPSDIEAAIIINILGDHEQQMDGNDEIHEPFNLDDVLMSDCKYLFRFEKNDIYRLCAALRMPPYVRTYKGNKVTGLTCLCMVLRRLAYPNRLRDLNLFGLSPQSMSLIINRGLEIIMNNHSHLIENLQGLQWLNHQRLQLYAEAIQNKGGAIPNCWGFIDGTARAICKPSVDEENYYSGHKRFHCIKYKSVLCPDGIIASLKGAWAGRRHDAAMLAESGLYEELERVAVFPEQNFVLYGDQAYGLRELLLTPFPNRGNLEPHQLEFNNSMKLLRLTVEWGFQKVISEFAFLDFKKNQKLLLQDVELMYKVGIILCNCHSTLYGNQTSQYFNVNPPILEEYLG</sequence>
<dbReference type="Proteomes" id="UP001159042">
    <property type="component" value="Unassembled WGS sequence"/>
</dbReference>
<dbReference type="InterPro" id="IPR027806">
    <property type="entry name" value="HARBI1_dom"/>
</dbReference>
<protein>
    <recommendedName>
        <fullName evidence="3">DDE Tnp4 domain-containing protein</fullName>
    </recommendedName>
</protein>
<evidence type="ECO:0000313" key="4">
    <source>
        <dbReference type="EMBL" id="KAJ8916393.1"/>
    </source>
</evidence>
<organism evidence="4 5">
    <name type="scientific">Exocentrus adspersus</name>
    <dbReference type="NCBI Taxonomy" id="1586481"/>
    <lineage>
        <taxon>Eukaryota</taxon>
        <taxon>Metazoa</taxon>
        <taxon>Ecdysozoa</taxon>
        <taxon>Arthropoda</taxon>
        <taxon>Hexapoda</taxon>
        <taxon>Insecta</taxon>
        <taxon>Pterygota</taxon>
        <taxon>Neoptera</taxon>
        <taxon>Endopterygota</taxon>
        <taxon>Coleoptera</taxon>
        <taxon>Polyphaga</taxon>
        <taxon>Cucujiformia</taxon>
        <taxon>Chrysomeloidea</taxon>
        <taxon>Cerambycidae</taxon>
        <taxon>Lamiinae</taxon>
        <taxon>Acanthocinini</taxon>
        <taxon>Exocentrus</taxon>
    </lineage>
</organism>
<evidence type="ECO:0000313" key="5">
    <source>
        <dbReference type="Proteomes" id="UP001159042"/>
    </source>
</evidence>
<evidence type="ECO:0000256" key="2">
    <source>
        <dbReference type="ARBA" id="ARBA00022723"/>
    </source>
</evidence>
<keyword evidence="2" id="KW-0479">Metal-binding</keyword>